<dbReference type="GO" id="GO:0005509">
    <property type="term" value="F:calcium ion binding"/>
    <property type="evidence" value="ECO:0007669"/>
    <property type="project" value="InterPro"/>
</dbReference>
<dbReference type="SMART" id="SM01052">
    <property type="entry name" value="CAP_GLY"/>
    <property type="match status" value="1"/>
</dbReference>
<dbReference type="GO" id="GO:0030286">
    <property type="term" value="C:dynein complex"/>
    <property type="evidence" value="ECO:0007669"/>
    <property type="project" value="UniProtKB-KW"/>
</dbReference>
<evidence type="ECO:0000256" key="2">
    <source>
        <dbReference type="ARBA" id="ARBA00022490"/>
    </source>
</evidence>
<sequence length="283" mass="33529">MGAGASVEERYPKHFLPSKDIYFLTRQYSLSIAEVEYCHERYLQFKSQKETFNSKENHQQQHHWWNKSEEKVKVTYDFHDSLSEMLKVDWLLSRVFNSIFSNETVENITFSNFLKGIFWWKNLNNKQKISFIFKLLDYNQDGKITASDLTVFIQQIVHYQFKVGDKIKIRHDPRQGTLMFLGETKFSEGIWAGLALDNPDGKNNGTVQNVRYFECEDQHGVFIPFLNLETTQHYNMALDIILQFTGNSKKNFITEEMFLNYLITDNWLERIFQQNVLPTALKD</sequence>
<keyword evidence="11" id="KW-1185">Reference proteome</keyword>
<dbReference type="AlphaFoldDB" id="A0AAD5XXT9"/>
<dbReference type="PROSITE" id="PS00018">
    <property type="entry name" value="EF_HAND_1"/>
    <property type="match status" value="1"/>
</dbReference>
<evidence type="ECO:0000259" key="9">
    <source>
        <dbReference type="PROSITE" id="PS50245"/>
    </source>
</evidence>
<name>A0AAD5XXT9_9FUNG</name>
<evidence type="ECO:0000256" key="4">
    <source>
        <dbReference type="ARBA" id="ARBA00022837"/>
    </source>
</evidence>
<evidence type="ECO:0000256" key="7">
    <source>
        <dbReference type="ARBA" id="ARBA00023212"/>
    </source>
</evidence>
<dbReference type="SUPFAM" id="SSF47473">
    <property type="entry name" value="EF-hand"/>
    <property type="match status" value="1"/>
</dbReference>
<feature type="domain" description="EF-hand" evidence="8">
    <location>
        <begin position="124"/>
        <end position="159"/>
    </location>
</feature>
<feature type="domain" description="CAP-Gly" evidence="9">
    <location>
        <begin position="182"/>
        <end position="224"/>
    </location>
</feature>
<evidence type="ECO:0000256" key="6">
    <source>
        <dbReference type="ARBA" id="ARBA00023054"/>
    </source>
</evidence>
<keyword evidence="2" id="KW-0963">Cytoplasm</keyword>
<dbReference type="InterPro" id="IPR011992">
    <property type="entry name" value="EF-hand-dom_pair"/>
</dbReference>
<dbReference type="Gene3D" id="2.30.30.190">
    <property type="entry name" value="CAP Gly-rich-like domain"/>
    <property type="match status" value="1"/>
</dbReference>
<dbReference type="SUPFAM" id="SSF74924">
    <property type="entry name" value="Cap-Gly domain"/>
    <property type="match status" value="1"/>
</dbReference>
<keyword evidence="6" id="KW-0175">Coiled coil</keyword>
<dbReference type="PROSITE" id="PS50222">
    <property type="entry name" value="EF_HAND_2"/>
    <property type="match status" value="1"/>
</dbReference>
<reference evidence="10" key="1">
    <citation type="submission" date="2020-05" db="EMBL/GenBank/DDBJ databases">
        <title>Phylogenomic resolution of chytrid fungi.</title>
        <authorList>
            <person name="Stajich J.E."/>
            <person name="Amses K."/>
            <person name="Simmons R."/>
            <person name="Seto K."/>
            <person name="Myers J."/>
            <person name="Bonds A."/>
            <person name="Quandt C.A."/>
            <person name="Barry K."/>
            <person name="Liu P."/>
            <person name="Grigoriev I."/>
            <person name="Longcore J.E."/>
            <person name="James T.Y."/>
        </authorList>
    </citation>
    <scope>NUCLEOTIDE SEQUENCE</scope>
    <source>
        <strain evidence="10">JEL0476</strain>
    </source>
</reference>
<dbReference type="PANTHER" id="PTHR18916:SF6">
    <property type="entry name" value="DYNACTIN SUBUNIT 1"/>
    <property type="match status" value="1"/>
</dbReference>
<dbReference type="PROSITE" id="PS50245">
    <property type="entry name" value="CAP_GLY_2"/>
    <property type="match status" value="1"/>
</dbReference>
<dbReference type="InterPro" id="IPR002048">
    <property type="entry name" value="EF_hand_dom"/>
</dbReference>
<evidence type="ECO:0000256" key="5">
    <source>
        <dbReference type="ARBA" id="ARBA00023017"/>
    </source>
</evidence>
<dbReference type="GO" id="GO:0005819">
    <property type="term" value="C:spindle"/>
    <property type="evidence" value="ECO:0007669"/>
    <property type="project" value="UniProtKB-SubCell"/>
</dbReference>
<dbReference type="PANTHER" id="PTHR18916">
    <property type="entry name" value="DYNACTIN 1-RELATED MICROTUBULE-BINDING"/>
    <property type="match status" value="1"/>
</dbReference>
<accession>A0AAD5XXT9</accession>
<evidence type="ECO:0000256" key="3">
    <source>
        <dbReference type="ARBA" id="ARBA00022701"/>
    </source>
</evidence>
<dbReference type="InterPro" id="IPR018247">
    <property type="entry name" value="EF_Hand_1_Ca_BS"/>
</dbReference>
<keyword evidence="7" id="KW-0206">Cytoskeleton</keyword>
<evidence type="ECO:0000259" key="8">
    <source>
        <dbReference type="PROSITE" id="PS50222"/>
    </source>
</evidence>
<evidence type="ECO:0000313" key="11">
    <source>
        <dbReference type="Proteomes" id="UP001211065"/>
    </source>
</evidence>
<dbReference type="Proteomes" id="UP001211065">
    <property type="component" value="Unassembled WGS sequence"/>
</dbReference>
<proteinExistence type="predicted"/>
<dbReference type="Gene3D" id="1.10.238.10">
    <property type="entry name" value="EF-hand"/>
    <property type="match status" value="2"/>
</dbReference>
<dbReference type="InterPro" id="IPR036859">
    <property type="entry name" value="CAP-Gly_dom_sf"/>
</dbReference>
<comment type="caution">
    <text evidence="10">The sequence shown here is derived from an EMBL/GenBank/DDBJ whole genome shotgun (WGS) entry which is preliminary data.</text>
</comment>
<keyword evidence="4" id="KW-0106">Calcium</keyword>
<gene>
    <name evidence="10" type="ORF">HK099_008671</name>
</gene>
<protein>
    <recommendedName>
        <fullName evidence="12">EF-hand domain-containing protein</fullName>
    </recommendedName>
</protein>
<evidence type="ECO:0000256" key="1">
    <source>
        <dbReference type="ARBA" id="ARBA00004186"/>
    </source>
</evidence>
<keyword evidence="5" id="KW-0243">Dynein</keyword>
<dbReference type="InterPro" id="IPR000938">
    <property type="entry name" value="CAP-Gly_domain"/>
</dbReference>
<dbReference type="GO" id="GO:0005874">
    <property type="term" value="C:microtubule"/>
    <property type="evidence" value="ECO:0007669"/>
    <property type="project" value="UniProtKB-KW"/>
</dbReference>
<evidence type="ECO:0008006" key="12">
    <source>
        <dbReference type="Google" id="ProtNLM"/>
    </source>
</evidence>
<keyword evidence="3" id="KW-0493">Microtubule</keyword>
<dbReference type="Pfam" id="PF01302">
    <property type="entry name" value="CAP_GLY"/>
    <property type="match status" value="1"/>
</dbReference>
<evidence type="ECO:0000313" key="10">
    <source>
        <dbReference type="EMBL" id="KAJ3208723.1"/>
    </source>
</evidence>
<dbReference type="EMBL" id="JADGJW010000980">
    <property type="protein sequence ID" value="KAJ3208723.1"/>
    <property type="molecule type" value="Genomic_DNA"/>
</dbReference>
<organism evidence="10 11">
    <name type="scientific">Clydaea vesicula</name>
    <dbReference type="NCBI Taxonomy" id="447962"/>
    <lineage>
        <taxon>Eukaryota</taxon>
        <taxon>Fungi</taxon>
        <taxon>Fungi incertae sedis</taxon>
        <taxon>Chytridiomycota</taxon>
        <taxon>Chytridiomycota incertae sedis</taxon>
        <taxon>Chytridiomycetes</taxon>
        <taxon>Lobulomycetales</taxon>
        <taxon>Lobulomycetaceae</taxon>
        <taxon>Clydaea</taxon>
    </lineage>
</organism>
<comment type="subcellular location">
    <subcellularLocation>
        <location evidence="1">Cytoplasm</location>
        <location evidence="1">Cytoskeleton</location>
        <location evidence="1">Spindle</location>
    </subcellularLocation>
</comment>